<dbReference type="Proteomes" id="UP001642483">
    <property type="component" value="Unassembled WGS sequence"/>
</dbReference>
<evidence type="ECO:0000256" key="1">
    <source>
        <dbReference type="SAM" id="MobiDB-lite"/>
    </source>
</evidence>
<name>A0ABP0EVH0_CLALP</name>
<accession>A0ABP0EVH0</accession>
<sequence length="71" mass="8451">MKLPLRRDILSRLRKVLRPKHTMGFCRHDRCFSVFADLNNNLDQIEDEQTTGENEANRSIAKKQPDFHKNR</sequence>
<evidence type="ECO:0000313" key="3">
    <source>
        <dbReference type="Proteomes" id="UP001642483"/>
    </source>
</evidence>
<keyword evidence="3" id="KW-1185">Reference proteome</keyword>
<proteinExistence type="predicted"/>
<feature type="region of interest" description="Disordered" evidence="1">
    <location>
        <begin position="47"/>
        <end position="71"/>
    </location>
</feature>
<evidence type="ECO:0000313" key="2">
    <source>
        <dbReference type="EMBL" id="CAK8671396.1"/>
    </source>
</evidence>
<comment type="caution">
    <text evidence="2">The sequence shown here is derived from an EMBL/GenBank/DDBJ whole genome shotgun (WGS) entry which is preliminary data.</text>
</comment>
<gene>
    <name evidence="2" type="ORF">CVLEPA_LOCUS467</name>
</gene>
<dbReference type="EMBL" id="CAWYQH010000001">
    <property type="protein sequence ID" value="CAK8671396.1"/>
    <property type="molecule type" value="Genomic_DNA"/>
</dbReference>
<organism evidence="2 3">
    <name type="scientific">Clavelina lepadiformis</name>
    <name type="common">Light-bulb sea squirt</name>
    <name type="synonym">Ascidia lepadiformis</name>
    <dbReference type="NCBI Taxonomy" id="159417"/>
    <lineage>
        <taxon>Eukaryota</taxon>
        <taxon>Metazoa</taxon>
        <taxon>Chordata</taxon>
        <taxon>Tunicata</taxon>
        <taxon>Ascidiacea</taxon>
        <taxon>Aplousobranchia</taxon>
        <taxon>Clavelinidae</taxon>
        <taxon>Clavelina</taxon>
    </lineage>
</organism>
<reference evidence="2 3" key="1">
    <citation type="submission" date="2024-02" db="EMBL/GenBank/DDBJ databases">
        <authorList>
            <person name="Daric V."/>
            <person name="Darras S."/>
        </authorList>
    </citation>
    <scope>NUCLEOTIDE SEQUENCE [LARGE SCALE GENOMIC DNA]</scope>
</reference>
<protein>
    <submittedName>
        <fullName evidence="2">Uncharacterized protein</fullName>
    </submittedName>
</protein>